<dbReference type="Pfam" id="PF08282">
    <property type="entry name" value="Hydrolase_3"/>
    <property type="match status" value="1"/>
</dbReference>
<dbReference type="OrthoDB" id="573782at2"/>
<organism evidence="1 2">
    <name type="scientific">Paenibacillus cellulosilyticus</name>
    <dbReference type="NCBI Taxonomy" id="375489"/>
    <lineage>
        <taxon>Bacteria</taxon>
        <taxon>Bacillati</taxon>
        <taxon>Bacillota</taxon>
        <taxon>Bacilli</taxon>
        <taxon>Bacillales</taxon>
        <taxon>Paenibacillaceae</taxon>
        <taxon>Paenibacillus</taxon>
    </lineage>
</organism>
<dbReference type="InterPro" id="IPR023214">
    <property type="entry name" value="HAD_sf"/>
</dbReference>
<evidence type="ECO:0000313" key="1">
    <source>
        <dbReference type="EMBL" id="PWW03219.1"/>
    </source>
</evidence>
<dbReference type="InterPro" id="IPR036412">
    <property type="entry name" value="HAD-like_sf"/>
</dbReference>
<gene>
    <name evidence="1" type="ORF">DFQ01_107116</name>
</gene>
<reference evidence="1 2" key="1">
    <citation type="submission" date="2018-05" db="EMBL/GenBank/DDBJ databases">
        <title>Genomic Encyclopedia of Type Strains, Phase III (KMG-III): the genomes of soil and plant-associated and newly described type strains.</title>
        <authorList>
            <person name="Whitman W."/>
        </authorList>
    </citation>
    <scope>NUCLEOTIDE SEQUENCE [LARGE SCALE GENOMIC DNA]</scope>
    <source>
        <strain evidence="1 2">CECT 5696</strain>
    </source>
</reference>
<dbReference type="Gene3D" id="3.40.50.1000">
    <property type="entry name" value="HAD superfamily/HAD-like"/>
    <property type="match status" value="1"/>
</dbReference>
<name>A0A2V2YWP6_9BACL</name>
<evidence type="ECO:0000313" key="2">
    <source>
        <dbReference type="Proteomes" id="UP000246635"/>
    </source>
</evidence>
<dbReference type="EMBL" id="QGTQ01000007">
    <property type="protein sequence ID" value="PWW03219.1"/>
    <property type="molecule type" value="Genomic_DNA"/>
</dbReference>
<sequence>MRIVVDLDGTICELRQENQSYADVVPLEGAIEALHQLRMEGHSIIIHTARNMRTCGGNVGKVGANVGMVTYQWLERHAVPYDEIVFGKPYGDIYIDDLGYRYLNWDDTLDAIRERRE</sequence>
<protein>
    <submittedName>
        <fullName evidence="1">Capsule biosynthesis phosphatase</fullName>
    </submittedName>
</protein>
<proteinExistence type="predicted"/>
<comment type="caution">
    <text evidence="1">The sequence shown here is derived from an EMBL/GenBank/DDBJ whole genome shotgun (WGS) entry which is preliminary data.</text>
</comment>
<dbReference type="Proteomes" id="UP000246635">
    <property type="component" value="Unassembled WGS sequence"/>
</dbReference>
<dbReference type="AlphaFoldDB" id="A0A2V2YWP6"/>
<dbReference type="RefSeq" id="WP_110044112.1">
    <property type="nucleotide sequence ID" value="NZ_CP054612.1"/>
</dbReference>
<keyword evidence="2" id="KW-1185">Reference proteome</keyword>
<dbReference type="SUPFAM" id="SSF56784">
    <property type="entry name" value="HAD-like"/>
    <property type="match status" value="1"/>
</dbReference>
<accession>A0A2V2YWP6</accession>